<dbReference type="InterPro" id="IPR040256">
    <property type="entry name" value="At4g02000-like"/>
</dbReference>
<dbReference type="InterPro" id="IPR025558">
    <property type="entry name" value="DUF4283"/>
</dbReference>
<dbReference type="PANTHER" id="PTHR31286:SF99">
    <property type="entry name" value="DUF4283 DOMAIN-CONTAINING PROTEIN"/>
    <property type="match status" value="1"/>
</dbReference>
<feature type="domain" description="DUF4283" evidence="1">
    <location>
        <begin position="26"/>
        <end position="108"/>
    </location>
</feature>
<dbReference type="PANTHER" id="PTHR31286">
    <property type="entry name" value="GLYCINE-RICH CELL WALL STRUCTURAL PROTEIN 1.8-LIKE"/>
    <property type="match status" value="1"/>
</dbReference>
<dbReference type="AlphaFoldDB" id="A0A8K0E8F4"/>
<dbReference type="EMBL" id="VOIH02000007">
    <property type="protein sequence ID" value="KAF3441289.1"/>
    <property type="molecule type" value="Genomic_DNA"/>
</dbReference>
<evidence type="ECO:0000313" key="2">
    <source>
        <dbReference type="EMBL" id="KAF3441289.1"/>
    </source>
</evidence>
<evidence type="ECO:0000259" key="1">
    <source>
        <dbReference type="Pfam" id="PF14111"/>
    </source>
</evidence>
<keyword evidence="3" id="KW-1185">Reference proteome</keyword>
<dbReference type="OrthoDB" id="990360at2759"/>
<protein>
    <recommendedName>
        <fullName evidence="1">DUF4283 domain-containing protein</fullName>
    </recommendedName>
</protein>
<evidence type="ECO:0000313" key="3">
    <source>
        <dbReference type="Proteomes" id="UP000796880"/>
    </source>
</evidence>
<organism evidence="2 3">
    <name type="scientific">Rhamnella rubrinervis</name>
    <dbReference type="NCBI Taxonomy" id="2594499"/>
    <lineage>
        <taxon>Eukaryota</taxon>
        <taxon>Viridiplantae</taxon>
        <taxon>Streptophyta</taxon>
        <taxon>Embryophyta</taxon>
        <taxon>Tracheophyta</taxon>
        <taxon>Spermatophyta</taxon>
        <taxon>Magnoliopsida</taxon>
        <taxon>eudicotyledons</taxon>
        <taxon>Gunneridae</taxon>
        <taxon>Pentapetalae</taxon>
        <taxon>rosids</taxon>
        <taxon>fabids</taxon>
        <taxon>Rosales</taxon>
        <taxon>Rhamnaceae</taxon>
        <taxon>rhamnoid group</taxon>
        <taxon>Rhamneae</taxon>
        <taxon>Rhamnella</taxon>
    </lineage>
</organism>
<dbReference type="Proteomes" id="UP000796880">
    <property type="component" value="Unassembled WGS sequence"/>
</dbReference>
<gene>
    <name evidence="2" type="ORF">FNV43_RR15202</name>
</gene>
<reference evidence="2" key="1">
    <citation type="submission" date="2020-03" db="EMBL/GenBank/DDBJ databases">
        <title>A high-quality chromosome-level genome assembly of a woody plant with both climbing and erect habits, Rhamnella rubrinervis.</title>
        <authorList>
            <person name="Lu Z."/>
            <person name="Yang Y."/>
            <person name="Zhu X."/>
            <person name="Sun Y."/>
        </authorList>
    </citation>
    <scope>NUCLEOTIDE SEQUENCE</scope>
    <source>
        <strain evidence="2">BYM</strain>
        <tissue evidence="2">Leaf</tissue>
    </source>
</reference>
<accession>A0A8K0E8F4</accession>
<dbReference type="Pfam" id="PF14111">
    <property type="entry name" value="DUF4283"/>
    <property type="match status" value="1"/>
</dbReference>
<proteinExistence type="predicted"/>
<sequence>MEEINNTLEQMKFFMNAEDSDIDTRQNLQFCMFGKLFSDKSPNLAALFKVMKKSWNPSRGVELQEMENGVLVFQFFCEADVRRVEQSGPWCFNGNILLLHRWEPNVPPYELTFDETTIWVQFLGLLLEWYTPQFVRKLGMNLGEVLEIDLGKDAGYSFKAAKARIKINLGNPLKPEPHSRTKLLREEGPLAMVIFRADTSSGKSRSEAGILRRTGGGLGNTPEQLEHGKSVALTKGKVHGPGLGVKPNYLIPNMASINPPGSNKTGPNSLKIAQTSKPIQIENISERPPSLRVTNIMSQEPKLLISPAPVSENRTMAFPALKGKIKDGCSSAVFSSLSKHGKRHLNENKTQKTTKLRQGKRYKPYTRKGDLQGISNNLFNDGELTDVQITEEGYTQQGEEASLKMLHQNL</sequence>
<comment type="caution">
    <text evidence="2">The sequence shown here is derived from an EMBL/GenBank/DDBJ whole genome shotgun (WGS) entry which is preliminary data.</text>
</comment>
<name>A0A8K0E8F4_9ROSA</name>